<sequence length="347" mass="39341">MLIVILYLYLALFTCHLLEFWSIPILKSSFFAILYGIFLPLILLHLSPKGFYLACNLLGVSSSSTAKLGFKVPKETTIYGLEQGVLNLVRPNLWMNMGYWKNTQDFQVACKALVSMVAETAHFKSGDTILDVGYGCGDQDIYLQEEYKLSKIVGFTLEPVQQVVAKQKVSELKLDETIQLELGDAAQISTLLASKGLPTTYDRVISIDSAYHYNTRASFLQQSFDHLRSGGSIGLADIILARKPHTWLGQTVLKLICSASEIPYENMVSEVEYREMLERLGYTEITLVPIDEDVFPRLADFIDRQEHIFDGLVASTIWMKLSVMKHLLRFVYHKHWLHFVIVSGKKV</sequence>
<evidence type="ECO:0000256" key="5">
    <source>
        <dbReference type="ARBA" id="ARBA00035674"/>
    </source>
</evidence>
<comment type="pathway">
    <text evidence="1">Phospholipid metabolism; phosphatidylcholine biosynthesis.</text>
</comment>
<keyword evidence="8" id="KW-1133">Transmembrane helix</keyword>
<dbReference type="PANTHER" id="PTHR44307">
    <property type="entry name" value="PHOSPHOETHANOLAMINE METHYLTRANSFERASE"/>
    <property type="match status" value="1"/>
</dbReference>
<dbReference type="Proteomes" id="UP001479436">
    <property type="component" value="Unassembled WGS sequence"/>
</dbReference>
<keyword evidence="8" id="KW-0812">Transmembrane</keyword>
<comment type="catalytic activity">
    <reaction evidence="7">
        <text>N-methylethanolamine phosphate + S-adenosyl-L-methionine = N,N-dimethylethanolamine phosphate + S-adenosyl-L-homocysteine + H(+)</text>
        <dbReference type="Rhea" id="RHEA:25321"/>
        <dbReference type="ChEBI" id="CHEBI:15378"/>
        <dbReference type="ChEBI" id="CHEBI:57781"/>
        <dbReference type="ChEBI" id="CHEBI:57856"/>
        <dbReference type="ChEBI" id="CHEBI:58641"/>
        <dbReference type="ChEBI" id="CHEBI:59789"/>
        <dbReference type="EC" id="2.1.1.103"/>
    </reaction>
    <physiologicalReaction direction="left-to-right" evidence="7">
        <dbReference type="Rhea" id="RHEA:25322"/>
    </physiologicalReaction>
</comment>
<dbReference type="Gene3D" id="3.40.50.150">
    <property type="entry name" value="Vaccinia Virus protein VP39"/>
    <property type="match status" value="1"/>
</dbReference>
<dbReference type="InterPro" id="IPR029063">
    <property type="entry name" value="SAM-dependent_MTases_sf"/>
</dbReference>
<dbReference type="EMBL" id="JASJQH010007055">
    <property type="protein sequence ID" value="KAK9719252.1"/>
    <property type="molecule type" value="Genomic_DNA"/>
</dbReference>
<keyword evidence="8" id="KW-0472">Membrane</keyword>
<evidence type="ECO:0000256" key="1">
    <source>
        <dbReference type="ARBA" id="ARBA00004969"/>
    </source>
</evidence>
<comment type="catalytic activity">
    <reaction evidence="6">
        <text>N,N-dimethylethanolamine phosphate + S-adenosyl-L-methionine = phosphocholine + S-adenosyl-L-homocysteine + H(+)</text>
        <dbReference type="Rhea" id="RHEA:25325"/>
        <dbReference type="ChEBI" id="CHEBI:15378"/>
        <dbReference type="ChEBI" id="CHEBI:57856"/>
        <dbReference type="ChEBI" id="CHEBI:58641"/>
        <dbReference type="ChEBI" id="CHEBI:59789"/>
        <dbReference type="ChEBI" id="CHEBI:295975"/>
        <dbReference type="EC" id="2.1.1.103"/>
    </reaction>
    <physiologicalReaction direction="left-to-right" evidence="6">
        <dbReference type="Rhea" id="RHEA:25326"/>
    </physiologicalReaction>
</comment>
<evidence type="ECO:0000313" key="10">
    <source>
        <dbReference type="Proteomes" id="UP001479436"/>
    </source>
</evidence>
<gene>
    <name evidence="9" type="ORF">K7432_004915</name>
</gene>
<protein>
    <recommendedName>
        <fullName evidence="5">phosphoethanolamine N-methyltransferase</fullName>
        <ecNumber evidence="5">2.1.1.103</ecNumber>
    </recommendedName>
</protein>
<dbReference type="CDD" id="cd02440">
    <property type="entry name" value="AdoMet_MTases"/>
    <property type="match status" value="1"/>
</dbReference>
<evidence type="ECO:0000256" key="8">
    <source>
        <dbReference type="SAM" id="Phobius"/>
    </source>
</evidence>
<comment type="caution">
    <text evidence="9">The sequence shown here is derived from an EMBL/GenBank/DDBJ whole genome shotgun (WGS) entry which is preliminary data.</text>
</comment>
<dbReference type="Pfam" id="PF02353">
    <property type="entry name" value="CMAS"/>
    <property type="match status" value="1"/>
</dbReference>
<organism evidence="9 10">
    <name type="scientific">Basidiobolus ranarum</name>
    <dbReference type="NCBI Taxonomy" id="34480"/>
    <lineage>
        <taxon>Eukaryota</taxon>
        <taxon>Fungi</taxon>
        <taxon>Fungi incertae sedis</taxon>
        <taxon>Zoopagomycota</taxon>
        <taxon>Entomophthoromycotina</taxon>
        <taxon>Basidiobolomycetes</taxon>
        <taxon>Basidiobolales</taxon>
        <taxon>Basidiobolaceae</taxon>
        <taxon>Basidiobolus</taxon>
    </lineage>
</organism>
<evidence type="ECO:0000256" key="3">
    <source>
        <dbReference type="ARBA" id="ARBA00022603"/>
    </source>
</evidence>
<evidence type="ECO:0000256" key="7">
    <source>
        <dbReference type="ARBA" id="ARBA00047841"/>
    </source>
</evidence>
<proteinExistence type="predicted"/>
<keyword evidence="10" id="KW-1185">Reference proteome</keyword>
<dbReference type="SUPFAM" id="SSF53335">
    <property type="entry name" value="S-adenosyl-L-methionine-dependent methyltransferases"/>
    <property type="match status" value="1"/>
</dbReference>
<keyword evidence="4" id="KW-0808">Transferase</keyword>
<dbReference type="EC" id="2.1.1.103" evidence="5"/>
<accession>A0ABR2W442</accession>
<evidence type="ECO:0000313" key="9">
    <source>
        <dbReference type="EMBL" id="KAK9719252.1"/>
    </source>
</evidence>
<evidence type="ECO:0000256" key="6">
    <source>
        <dbReference type="ARBA" id="ARBA00047619"/>
    </source>
</evidence>
<reference evidence="9 10" key="1">
    <citation type="submission" date="2023-04" db="EMBL/GenBank/DDBJ databases">
        <title>Genome of Basidiobolus ranarum AG-B5.</title>
        <authorList>
            <person name="Stajich J.E."/>
            <person name="Carter-House D."/>
            <person name="Gryganskyi A."/>
        </authorList>
    </citation>
    <scope>NUCLEOTIDE SEQUENCE [LARGE SCALE GENOMIC DNA]</scope>
    <source>
        <strain evidence="9 10">AG-B5</strain>
    </source>
</reference>
<keyword evidence="3" id="KW-0489">Methyltransferase</keyword>
<evidence type="ECO:0000256" key="2">
    <source>
        <dbReference type="ARBA" id="ARBA00005189"/>
    </source>
</evidence>
<name>A0ABR2W442_9FUNG</name>
<dbReference type="PANTHER" id="PTHR44307:SF2">
    <property type="entry name" value="PHOSPHOETHANOLAMINE METHYLTRANSFERASE ISOFORM X1"/>
    <property type="match status" value="1"/>
</dbReference>
<feature type="transmembrane region" description="Helical" evidence="8">
    <location>
        <begin position="27"/>
        <end position="46"/>
    </location>
</feature>
<comment type="pathway">
    <text evidence="2">Lipid metabolism.</text>
</comment>
<evidence type="ECO:0000256" key="4">
    <source>
        <dbReference type="ARBA" id="ARBA00022679"/>
    </source>
</evidence>